<evidence type="ECO:0000313" key="2">
    <source>
        <dbReference type="EMBL" id="OJT10643.1"/>
    </source>
</evidence>
<dbReference type="OrthoDB" id="2804704at2759"/>
<name>A0A1M2VSR1_TRAPU</name>
<dbReference type="Proteomes" id="UP000184267">
    <property type="component" value="Unassembled WGS sequence"/>
</dbReference>
<keyword evidence="3" id="KW-1185">Reference proteome</keyword>
<dbReference type="InterPro" id="IPR032675">
    <property type="entry name" value="LRR_dom_sf"/>
</dbReference>
<comment type="caution">
    <text evidence="2">The sequence shown here is derived from an EMBL/GenBank/DDBJ whole genome shotgun (WGS) entry which is preliminary data.</text>
</comment>
<protein>
    <recommendedName>
        <fullName evidence="4">F-box domain-containing protein</fullName>
    </recommendedName>
</protein>
<feature type="compositionally biased region" description="Basic and acidic residues" evidence="1">
    <location>
        <begin position="507"/>
        <end position="516"/>
    </location>
</feature>
<evidence type="ECO:0000256" key="1">
    <source>
        <dbReference type="SAM" id="MobiDB-lite"/>
    </source>
</evidence>
<dbReference type="EMBL" id="MNAD01000762">
    <property type="protein sequence ID" value="OJT10643.1"/>
    <property type="molecule type" value="Genomic_DNA"/>
</dbReference>
<evidence type="ECO:0000313" key="3">
    <source>
        <dbReference type="Proteomes" id="UP000184267"/>
    </source>
</evidence>
<dbReference type="Gene3D" id="3.80.10.10">
    <property type="entry name" value="Ribonuclease Inhibitor"/>
    <property type="match status" value="1"/>
</dbReference>
<dbReference type="AlphaFoldDB" id="A0A1M2VSR1"/>
<gene>
    <name evidence="2" type="ORF">TRAPUB_12837</name>
</gene>
<organism evidence="2 3">
    <name type="scientific">Trametes pubescens</name>
    <name type="common">White-rot fungus</name>
    <dbReference type="NCBI Taxonomy" id="154538"/>
    <lineage>
        <taxon>Eukaryota</taxon>
        <taxon>Fungi</taxon>
        <taxon>Dikarya</taxon>
        <taxon>Basidiomycota</taxon>
        <taxon>Agaricomycotina</taxon>
        <taxon>Agaricomycetes</taxon>
        <taxon>Polyporales</taxon>
        <taxon>Polyporaceae</taxon>
        <taxon>Trametes</taxon>
    </lineage>
</organism>
<evidence type="ECO:0008006" key="4">
    <source>
        <dbReference type="Google" id="ProtNLM"/>
    </source>
</evidence>
<dbReference type="STRING" id="154538.A0A1M2VSR1"/>
<proteinExistence type="predicted"/>
<sequence length="516" mass="57826">MRATPLVPDVLELICEWTDPGSLSIMARTARVLHEPAIHALWRVLPSLIPILRCFPADSWTIEGDTFGSSVRTAAFRSQPTDAAVWETMCCLRPTITLFPQLRTLHWKVIRLRDKCLPSFLICVGSHLSRMVFESLERPSRDKADELRPSLDIIAERFPGLQELQVGHFLEDRDRNSEIGSLFPTLAPSFPSLVSFVSRVWPITPTALLSLVRLNTLVSIAVRLRDDAGWPQAPNTQISSNLEEIELTSSLPAYTAFSKAITLPYAMDLTLELTSIPASHLISDLCRAIRRQCSPDVLETVHIDDVDTTAHAREGFIFPTHLRPLLDFKKLESLDLLLPSIRGYALDDDFCADMAKAWPRIRTLMLRSGTAGVHEVLPSVRVLPLFAIHCPKLERLGLNFDARHWNNQAEFNADDLNAEIYGALADRASTSVLSQLNVGSSPILVPELVAAFLDRVFPSLRWIWGGEGVDTPWEAVERFLSLFKHVRKDERRRLTQELSKASAGRASGDRKVAVPR</sequence>
<reference evidence="2 3" key="1">
    <citation type="submission" date="2016-10" db="EMBL/GenBank/DDBJ databases">
        <title>Genome sequence of the basidiomycete white-rot fungus Trametes pubescens.</title>
        <authorList>
            <person name="Makela M.R."/>
            <person name="Granchi Z."/>
            <person name="Peng M."/>
            <person name="De Vries R.P."/>
            <person name="Grigoriev I."/>
            <person name="Riley R."/>
            <person name="Hilden K."/>
        </authorList>
    </citation>
    <scope>NUCLEOTIDE SEQUENCE [LARGE SCALE GENOMIC DNA]</scope>
    <source>
        <strain evidence="2 3">FBCC735</strain>
    </source>
</reference>
<feature type="region of interest" description="Disordered" evidence="1">
    <location>
        <begin position="497"/>
        <end position="516"/>
    </location>
</feature>
<accession>A0A1M2VSR1</accession>